<reference evidence="1" key="1">
    <citation type="submission" date="2021-03" db="EMBL/GenBank/DDBJ databases">
        <authorList>
            <person name="Tagirdzhanova G."/>
        </authorList>
    </citation>
    <scope>NUCLEOTIDE SEQUENCE</scope>
</reference>
<dbReference type="InterPro" id="IPR036397">
    <property type="entry name" value="RNaseH_sf"/>
</dbReference>
<dbReference type="Gene3D" id="3.30.420.10">
    <property type="entry name" value="Ribonuclease H-like superfamily/Ribonuclease H"/>
    <property type="match status" value="1"/>
</dbReference>
<protein>
    <submittedName>
        <fullName evidence="1">Uncharacterized protein</fullName>
    </submittedName>
</protein>
<dbReference type="OrthoDB" id="5082906at2759"/>
<accession>A0A8H3FCZ3</accession>
<name>A0A8H3FCZ3_9LECA</name>
<evidence type="ECO:0000313" key="2">
    <source>
        <dbReference type="Proteomes" id="UP000664169"/>
    </source>
</evidence>
<dbReference type="GO" id="GO:0003676">
    <property type="term" value="F:nucleic acid binding"/>
    <property type="evidence" value="ECO:0007669"/>
    <property type="project" value="InterPro"/>
</dbReference>
<dbReference type="EMBL" id="CAJPDQ010000016">
    <property type="protein sequence ID" value="CAF9921299.1"/>
    <property type="molecule type" value="Genomic_DNA"/>
</dbReference>
<comment type="caution">
    <text evidence="1">The sequence shown here is derived from an EMBL/GenBank/DDBJ whole genome shotgun (WGS) entry which is preliminary data.</text>
</comment>
<organism evidence="1 2">
    <name type="scientific">Gomphillus americanus</name>
    <dbReference type="NCBI Taxonomy" id="1940652"/>
    <lineage>
        <taxon>Eukaryota</taxon>
        <taxon>Fungi</taxon>
        <taxon>Dikarya</taxon>
        <taxon>Ascomycota</taxon>
        <taxon>Pezizomycotina</taxon>
        <taxon>Lecanoromycetes</taxon>
        <taxon>OSLEUM clade</taxon>
        <taxon>Ostropomycetidae</taxon>
        <taxon>Ostropales</taxon>
        <taxon>Graphidaceae</taxon>
        <taxon>Gomphilloideae</taxon>
        <taxon>Gomphillus</taxon>
    </lineage>
</organism>
<dbReference type="AlphaFoldDB" id="A0A8H3FCZ3"/>
<proteinExistence type="predicted"/>
<sequence length="141" mass="15191">MDLIGIPTTRIDYMDNTKTLSVHVAESKGIVLALRMVERIASALASLHCIIFPDNQVAIRSMNNSKRQGGQDILIRAVPLLDELSYADTSGNEEADRAAKEAVISSQGSEAVLVVLGNSATSKATAAASKQQIRQALIREW</sequence>
<dbReference type="InterPro" id="IPR012337">
    <property type="entry name" value="RNaseH-like_sf"/>
</dbReference>
<dbReference type="Proteomes" id="UP000664169">
    <property type="component" value="Unassembled WGS sequence"/>
</dbReference>
<dbReference type="SUPFAM" id="SSF53098">
    <property type="entry name" value="Ribonuclease H-like"/>
    <property type="match status" value="1"/>
</dbReference>
<keyword evidence="2" id="KW-1185">Reference proteome</keyword>
<evidence type="ECO:0000313" key="1">
    <source>
        <dbReference type="EMBL" id="CAF9921299.1"/>
    </source>
</evidence>
<gene>
    <name evidence="1" type="ORF">GOMPHAMPRED_002285</name>
</gene>